<gene>
    <name evidence="2" type="ordered locus">Mnod_3256</name>
</gene>
<evidence type="ECO:0000313" key="3">
    <source>
        <dbReference type="Proteomes" id="UP000008207"/>
    </source>
</evidence>
<protein>
    <submittedName>
        <fullName evidence="2">Uncharacterized protein</fullName>
    </submittedName>
</protein>
<dbReference type="HOGENOM" id="CLU_2735416_0_0_5"/>
<name>B8IKZ2_METNO</name>
<dbReference type="KEGG" id="mno:Mnod_3256"/>
<proteinExistence type="predicted"/>
<dbReference type="EMBL" id="CP001349">
    <property type="protein sequence ID" value="ACL58180.1"/>
    <property type="molecule type" value="Genomic_DNA"/>
</dbReference>
<feature type="region of interest" description="Disordered" evidence="1">
    <location>
        <begin position="1"/>
        <end position="26"/>
    </location>
</feature>
<organism evidence="2 3">
    <name type="scientific">Methylobacterium nodulans (strain LMG 21967 / CNCM I-2342 / ORS 2060)</name>
    <dbReference type="NCBI Taxonomy" id="460265"/>
    <lineage>
        <taxon>Bacteria</taxon>
        <taxon>Pseudomonadati</taxon>
        <taxon>Pseudomonadota</taxon>
        <taxon>Alphaproteobacteria</taxon>
        <taxon>Hyphomicrobiales</taxon>
        <taxon>Methylobacteriaceae</taxon>
        <taxon>Methylobacterium</taxon>
    </lineage>
</organism>
<accession>B8IKZ2</accession>
<dbReference type="AlphaFoldDB" id="B8IKZ2"/>
<evidence type="ECO:0000256" key="1">
    <source>
        <dbReference type="SAM" id="MobiDB-lite"/>
    </source>
</evidence>
<keyword evidence="3" id="KW-1185">Reference proteome</keyword>
<evidence type="ECO:0000313" key="2">
    <source>
        <dbReference type="EMBL" id="ACL58180.1"/>
    </source>
</evidence>
<reference evidence="2 3" key="1">
    <citation type="submission" date="2009-01" db="EMBL/GenBank/DDBJ databases">
        <title>Complete sequence of chromosome of Methylobacterium nodulans ORS 2060.</title>
        <authorList>
            <consortium name="US DOE Joint Genome Institute"/>
            <person name="Lucas S."/>
            <person name="Copeland A."/>
            <person name="Lapidus A."/>
            <person name="Glavina del Rio T."/>
            <person name="Dalin E."/>
            <person name="Tice H."/>
            <person name="Bruce D."/>
            <person name="Goodwin L."/>
            <person name="Pitluck S."/>
            <person name="Sims D."/>
            <person name="Brettin T."/>
            <person name="Detter J.C."/>
            <person name="Han C."/>
            <person name="Larimer F."/>
            <person name="Land M."/>
            <person name="Hauser L."/>
            <person name="Kyrpides N."/>
            <person name="Ivanova N."/>
            <person name="Marx C.J."/>
            <person name="Richardson P."/>
        </authorList>
    </citation>
    <scope>NUCLEOTIDE SEQUENCE [LARGE SCALE GENOMIC DNA]</scope>
    <source>
        <strain evidence="3">LMG 21967 / CNCM I-2342 / ORS 2060</strain>
    </source>
</reference>
<sequence length="71" mass="7448">MANLAALDSREPTPRVSGSRQGLQPMQMSRTAYMPLGVPSFRFGSRPLAISGRLGADCVGRLPVTSTLGGT</sequence>
<dbReference type="Proteomes" id="UP000008207">
    <property type="component" value="Chromosome"/>
</dbReference>
<feature type="compositionally biased region" description="Polar residues" evidence="1">
    <location>
        <begin position="16"/>
        <end position="26"/>
    </location>
</feature>